<protein>
    <submittedName>
        <fullName evidence="2">Glycerophosphoryl diester phosphodiesterase</fullName>
    </submittedName>
</protein>
<keyword evidence="3" id="KW-1185">Reference proteome</keyword>
<dbReference type="InterPro" id="IPR017946">
    <property type="entry name" value="PLC-like_Pdiesterase_TIM-brl"/>
</dbReference>
<dbReference type="RefSeq" id="WP_092462523.1">
    <property type="nucleotide sequence ID" value="NZ_BJEE01000001.1"/>
</dbReference>
<dbReference type="AlphaFoldDB" id="A0A1C4AMH7"/>
<evidence type="ECO:0000259" key="1">
    <source>
        <dbReference type="PROSITE" id="PS51704"/>
    </source>
</evidence>
<dbReference type="Proteomes" id="UP000199268">
    <property type="component" value="Unassembled WGS sequence"/>
</dbReference>
<dbReference type="STRING" id="1505725.GA0061074_10633"/>
<name>A0A1C4AMH7_9LACO</name>
<dbReference type="PROSITE" id="PS51704">
    <property type="entry name" value="GP_PDE"/>
    <property type="match status" value="1"/>
</dbReference>
<dbReference type="PANTHER" id="PTHR46211">
    <property type="entry name" value="GLYCEROPHOSPHORYL DIESTER PHOSPHODIESTERASE"/>
    <property type="match status" value="1"/>
</dbReference>
<dbReference type="EMBL" id="FMAO01000006">
    <property type="protein sequence ID" value="SCB95785.1"/>
    <property type="molecule type" value="Genomic_DNA"/>
</dbReference>
<organism evidence="2 3">
    <name type="scientific">Weissella bombi</name>
    <dbReference type="NCBI Taxonomy" id="1505725"/>
    <lineage>
        <taxon>Bacteria</taxon>
        <taxon>Bacillati</taxon>
        <taxon>Bacillota</taxon>
        <taxon>Bacilli</taxon>
        <taxon>Lactobacillales</taxon>
        <taxon>Lactobacillaceae</taxon>
        <taxon>Weissella</taxon>
    </lineage>
</organism>
<dbReference type="PANTHER" id="PTHR46211:SF1">
    <property type="entry name" value="GLYCEROPHOSPHODIESTER PHOSPHODIESTERASE, CYTOPLASMIC"/>
    <property type="match status" value="1"/>
</dbReference>
<dbReference type="Gene3D" id="3.20.20.190">
    <property type="entry name" value="Phosphatidylinositol (PI) phosphodiesterase"/>
    <property type="match status" value="2"/>
</dbReference>
<dbReference type="Pfam" id="PF03009">
    <property type="entry name" value="GDPD"/>
    <property type="match status" value="1"/>
</dbReference>
<dbReference type="OrthoDB" id="384721at2"/>
<dbReference type="GO" id="GO:0006629">
    <property type="term" value="P:lipid metabolic process"/>
    <property type="evidence" value="ECO:0007669"/>
    <property type="project" value="InterPro"/>
</dbReference>
<reference evidence="3" key="1">
    <citation type="submission" date="2016-08" db="EMBL/GenBank/DDBJ databases">
        <authorList>
            <person name="Varghese N."/>
            <person name="Submissions Spin"/>
        </authorList>
    </citation>
    <scope>NUCLEOTIDE SEQUENCE [LARGE SCALE GENOMIC DNA]</scope>
    <source>
        <strain evidence="3">R-53094</strain>
    </source>
</reference>
<gene>
    <name evidence="2" type="ORF">GA0061074_10633</name>
</gene>
<dbReference type="SUPFAM" id="SSF51695">
    <property type="entry name" value="PLC-like phosphodiesterases"/>
    <property type="match status" value="1"/>
</dbReference>
<feature type="domain" description="GP-PDE" evidence="1">
    <location>
        <begin position="6"/>
        <end position="209"/>
    </location>
</feature>
<dbReference type="InterPro" id="IPR030395">
    <property type="entry name" value="GP_PDE_dom"/>
</dbReference>
<dbReference type="GO" id="GO:0008081">
    <property type="term" value="F:phosphoric diester hydrolase activity"/>
    <property type="evidence" value="ECO:0007669"/>
    <property type="project" value="InterPro"/>
</dbReference>
<evidence type="ECO:0000313" key="3">
    <source>
        <dbReference type="Proteomes" id="UP000199268"/>
    </source>
</evidence>
<dbReference type="CDD" id="cd08556">
    <property type="entry name" value="GDPD"/>
    <property type="match status" value="1"/>
</dbReference>
<sequence>MQLPKKTVIAHRGVHDHGTPENSILAFQRAIDIEADGLEIDVQLSNNRLVLKHDINDESTEELPTFDDFLTLIQQTKYQGFLLIELKGAEGAQQLYQALITRHLPNPVMLQSFWERPLREWRVLDKEISIGYLRHYPNRKCWQLAKEHVIQQVNLDYRYLPLRILVPWWLPTYWWTINRPTVTWILMHLPVAAVITDNVKQAVKYQKGN</sequence>
<accession>A0A1C4AMH7</accession>
<evidence type="ECO:0000313" key="2">
    <source>
        <dbReference type="EMBL" id="SCB95785.1"/>
    </source>
</evidence>
<proteinExistence type="predicted"/>